<evidence type="ECO:0000259" key="9">
    <source>
        <dbReference type="Pfam" id="PF08154"/>
    </source>
</evidence>
<evidence type="ECO:0000256" key="5">
    <source>
        <dbReference type="ARBA" id="ARBA00023242"/>
    </source>
</evidence>
<dbReference type="Pfam" id="PF08154">
    <property type="entry name" value="NLE"/>
    <property type="match status" value="1"/>
</dbReference>
<dbReference type="PROSITE" id="PS00678">
    <property type="entry name" value="WD_REPEATS_1"/>
    <property type="match status" value="2"/>
</dbReference>
<dbReference type="PROSITE" id="PS50294">
    <property type="entry name" value="WD_REPEATS_REGION"/>
    <property type="match status" value="4"/>
</dbReference>
<comment type="caution">
    <text evidence="10">The sequence shown here is derived from an EMBL/GenBank/DDBJ whole genome shotgun (WGS) entry which is preliminary data.</text>
</comment>
<evidence type="ECO:0000256" key="2">
    <source>
        <dbReference type="ARBA" id="ARBA00022552"/>
    </source>
</evidence>
<gene>
    <name evidence="10" type="primary">YTM1_1</name>
    <name evidence="6" type="synonym">YTM1</name>
    <name evidence="10" type="ORF">K7432_001217</name>
</gene>
<dbReference type="SMART" id="SM00320">
    <property type="entry name" value="WD40"/>
    <property type="match status" value="7"/>
</dbReference>
<evidence type="ECO:0000256" key="7">
    <source>
        <dbReference type="PROSITE-ProRule" id="PRU00221"/>
    </source>
</evidence>
<feature type="repeat" description="WD" evidence="7">
    <location>
        <begin position="136"/>
        <end position="180"/>
    </location>
</feature>
<dbReference type="Pfam" id="PF00400">
    <property type="entry name" value="WD40"/>
    <property type="match status" value="6"/>
</dbReference>
<evidence type="ECO:0000256" key="3">
    <source>
        <dbReference type="ARBA" id="ARBA00022574"/>
    </source>
</evidence>
<accession>A0ABR2WA04</accession>
<evidence type="ECO:0000256" key="6">
    <source>
        <dbReference type="HAMAP-Rule" id="MF_03029"/>
    </source>
</evidence>
<dbReference type="PANTHER" id="PTHR19855:SF11">
    <property type="entry name" value="RIBOSOME BIOGENESIS PROTEIN WDR12"/>
    <property type="match status" value="1"/>
</dbReference>
<comment type="similarity">
    <text evidence="6">Belongs to the WD repeat WDR12/YTM1 family.</text>
</comment>
<feature type="region of interest" description="Disordered" evidence="8">
    <location>
        <begin position="224"/>
        <end position="254"/>
    </location>
</feature>
<dbReference type="PANTHER" id="PTHR19855">
    <property type="entry name" value="WD40 REPEAT PROTEIN 12, 37"/>
    <property type="match status" value="1"/>
</dbReference>
<name>A0ABR2WA04_9FUNG</name>
<dbReference type="SUPFAM" id="SSF50978">
    <property type="entry name" value="WD40 repeat-like"/>
    <property type="match status" value="1"/>
</dbReference>
<evidence type="ECO:0000256" key="1">
    <source>
        <dbReference type="ARBA" id="ARBA00022517"/>
    </source>
</evidence>
<organism evidence="10 11">
    <name type="scientific">Basidiobolus ranarum</name>
    <dbReference type="NCBI Taxonomy" id="34480"/>
    <lineage>
        <taxon>Eukaryota</taxon>
        <taxon>Fungi</taxon>
        <taxon>Fungi incertae sedis</taxon>
        <taxon>Zoopagomycota</taxon>
        <taxon>Entomophthoromycotina</taxon>
        <taxon>Basidiobolomycetes</taxon>
        <taxon>Basidiobolales</taxon>
        <taxon>Basidiobolaceae</taxon>
        <taxon>Basidiobolus</taxon>
    </lineage>
</organism>
<dbReference type="InterPro" id="IPR036322">
    <property type="entry name" value="WD40_repeat_dom_sf"/>
</dbReference>
<feature type="domain" description="NLE" evidence="9">
    <location>
        <begin position="7"/>
        <end position="69"/>
    </location>
</feature>
<dbReference type="EMBL" id="JASJQH010006901">
    <property type="protein sequence ID" value="KAK9728214.1"/>
    <property type="molecule type" value="Genomic_DNA"/>
</dbReference>
<feature type="repeat" description="WD" evidence="7">
    <location>
        <begin position="296"/>
        <end position="337"/>
    </location>
</feature>
<proteinExistence type="inferred from homology"/>
<evidence type="ECO:0000313" key="11">
    <source>
        <dbReference type="Proteomes" id="UP001479436"/>
    </source>
</evidence>
<keyword evidence="1 6" id="KW-0690">Ribosome biogenesis</keyword>
<feature type="repeat" description="WD" evidence="7">
    <location>
        <begin position="254"/>
        <end position="296"/>
    </location>
</feature>
<feature type="repeat" description="WD" evidence="7">
    <location>
        <begin position="185"/>
        <end position="226"/>
    </location>
</feature>
<comment type="function">
    <text evidence="6">Component of the NOP7 complex, which is required for maturation of the 25S and 5.8S ribosomal RNAs and formation of the 60S ribosome.</text>
</comment>
<dbReference type="CDD" id="cd00200">
    <property type="entry name" value="WD40"/>
    <property type="match status" value="1"/>
</dbReference>
<dbReference type="InterPro" id="IPR015943">
    <property type="entry name" value="WD40/YVTN_repeat-like_dom_sf"/>
</dbReference>
<comment type="subcellular location">
    <subcellularLocation>
        <location evidence="6">Nucleus</location>
        <location evidence="6">Nucleolus</location>
    </subcellularLocation>
    <subcellularLocation>
        <location evidence="6">Nucleus</location>
        <location evidence="6">Nucleoplasm</location>
    </subcellularLocation>
</comment>
<reference evidence="10 11" key="1">
    <citation type="submission" date="2023-04" db="EMBL/GenBank/DDBJ databases">
        <title>Genome of Basidiobolus ranarum AG-B5.</title>
        <authorList>
            <person name="Stajich J.E."/>
            <person name="Carter-House D."/>
            <person name="Gryganskyi A."/>
        </authorList>
    </citation>
    <scope>NUCLEOTIDE SEQUENCE [LARGE SCALE GENOMIC DNA]</scope>
    <source>
        <strain evidence="10 11">AG-B5</strain>
    </source>
</reference>
<dbReference type="InterPro" id="IPR028599">
    <property type="entry name" value="WDR12/Ytm1"/>
</dbReference>
<keyword evidence="11" id="KW-1185">Reference proteome</keyword>
<keyword evidence="2 6" id="KW-0698">rRNA processing</keyword>
<dbReference type="InterPro" id="IPR019775">
    <property type="entry name" value="WD40_repeat_CS"/>
</dbReference>
<dbReference type="InterPro" id="IPR020472">
    <property type="entry name" value="WD40_PAC1"/>
</dbReference>
<evidence type="ECO:0000256" key="8">
    <source>
        <dbReference type="SAM" id="MobiDB-lite"/>
    </source>
</evidence>
<keyword evidence="4" id="KW-0677">Repeat</keyword>
<dbReference type="PROSITE" id="PS50082">
    <property type="entry name" value="WD_REPEATS_2"/>
    <property type="match status" value="5"/>
</dbReference>
<sequence>MEEGPQIQVRFTTRQTQYAVTDTPIVVPARLKRYGLSEIINHLLGLEKPKPFDFLIDGEFLRTSLTEYLVEKNLSTENLITIEYVESMLPPSPLSGYKHDDWIGAIDKECEGLFLTGCYDNKVRVWNKSGDCVETLVGHEGPIKSVKWLRSEENNLRLLSGSHDQTVMAWEYSPSEQSYELLYQCVGHKGSIESIAAHESGEHFLTASWDGSIKFWNTEKVDEDSTANAVQTNNKRRKATNDSDIPTKTATHSLDGHVGPVSSVIYNQSNYNQAFSGGWDHSIRIWDLESRVNINTKNCEKVVLDVDYSDKSGLLVSGHSDRSIRIWDPRSDDAAVVKMTLSSHQNWVSSVSWSERTPYMLISGSYDSNIKVWDIRSRAPLYTISGSSQPDQKVLAVEWSNDLILSGGEDCTFKMHSAKLE</sequence>
<keyword evidence="5 6" id="KW-0539">Nucleus</keyword>
<dbReference type="Gene3D" id="2.130.10.10">
    <property type="entry name" value="YVTN repeat-like/Quinoprotein amine dehydrogenase"/>
    <property type="match status" value="1"/>
</dbReference>
<protein>
    <recommendedName>
        <fullName evidence="6">Ribosome biogenesis protein YTM1</fullName>
    </recommendedName>
</protein>
<dbReference type="Proteomes" id="UP001479436">
    <property type="component" value="Unassembled WGS sequence"/>
</dbReference>
<feature type="compositionally biased region" description="Polar residues" evidence="8">
    <location>
        <begin position="242"/>
        <end position="252"/>
    </location>
</feature>
<keyword evidence="3 7" id="KW-0853">WD repeat</keyword>
<dbReference type="InterPro" id="IPR012972">
    <property type="entry name" value="NLE"/>
</dbReference>
<dbReference type="InterPro" id="IPR001680">
    <property type="entry name" value="WD40_rpt"/>
</dbReference>
<evidence type="ECO:0000313" key="10">
    <source>
        <dbReference type="EMBL" id="KAK9728214.1"/>
    </source>
</evidence>
<evidence type="ECO:0000256" key="4">
    <source>
        <dbReference type="ARBA" id="ARBA00022737"/>
    </source>
</evidence>
<comment type="subunit">
    <text evidence="6">Component of the NOP7 complex, composed of ERB1, NOP7 and YTM1. Within the NOP7 complex ERB1 appears to interact directly with NOP7 and YTM1. The NOP7 complex also associates with the 66S pre-ribosome.</text>
</comment>
<feature type="repeat" description="WD" evidence="7">
    <location>
        <begin position="341"/>
        <end position="383"/>
    </location>
</feature>
<dbReference type="HAMAP" id="MF_03029">
    <property type="entry name" value="WDR12"/>
    <property type="match status" value="1"/>
</dbReference>
<dbReference type="PRINTS" id="PR00320">
    <property type="entry name" value="GPROTEINBRPT"/>
</dbReference>